<keyword evidence="2" id="KW-1185">Reference proteome</keyword>
<comment type="caution">
    <text evidence="1">The sequence shown here is derived from an EMBL/GenBank/DDBJ whole genome shotgun (WGS) entry which is preliminary data.</text>
</comment>
<accession>A0ACB7X6W0</accession>
<proteinExistence type="predicted"/>
<sequence>MNDMQIRGFKILVKFACFSYPEIGGFYNKKKQDYEKVFKLQWRPKIVNHPISAHSNYTKKILKPIKVMDVGNEWLRRSAIAKLPPDRSIALVAEHLRSLGHVNVEVKPMGSNFVVQRKNLIHSLTVDGILVEDPDQVKLAVLNHFQNIYAESRVVRPSIGDKLGDGINTVLSLHLTADFNEEEVWNIIKTCDGNKAPGPDGLNMLNIKKGWNFMKKDIMDFLMDFHKNEKLPKVTVVDASSSNHNDASSSSEVGLLSSVAKEVDLLPTFVHHETKVLKSSV</sequence>
<name>A0ACB7X6W0_9ERIC</name>
<evidence type="ECO:0000313" key="2">
    <source>
        <dbReference type="Proteomes" id="UP000828048"/>
    </source>
</evidence>
<organism evidence="1 2">
    <name type="scientific">Vaccinium darrowii</name>
    <dbReference type="NCBI Taxonomy" id="229202"/>
    <lineage>
        <taxon>Eukaryota</taxon>
        <taxon>Viridiplantae</taxon>
        <taxon>Streptophyta</taxon>
        <taxon>Embryophyta</taxon>
        <taxon>Tracheophyta</taxon>
        <taxon>Spermatophyta</taxon>
        <taxon>Magnoliopsida</taxon>
        <taxon>eudicotyledons</taxon>
        <taxon>Gunneridae</taxon>
        <taxon>Pentapetalae</taxon>
        <taxon>asterids</taxon>
        <taxon>Ericales</taxon>
        <taxon>Ericaceae</taxon>
        <taxon>Vaccinioideae</taxon>
        <taxon>Vaccinieae</taxon>
        <taxon>Vaccinium</taxon>
    </lineage>
</organism>
<dbReference type="EMBL" id="CM037152">
    <property type="protein sequence ID" value="KAH7836315.1"/>
    <property type="molecule type" value="Genomic_DNA"/>
</dbReference>
<gene>
    <name evidence="1" type="ORF">Vadar_034583</name>
</gene>
<dbReference type="Proteomes" id="UP000828048">
    <property type="component" value="Chromosome 2"/>
</dbReference>
<evidence type="ECO:0000313" key="1">
    <source>
        <dbReference type="EMBL" id="KAH7836315.1"/>
    </source>
</evidence>
<reference evidence="1 2" key="1">
    <citation type="journal article" date="2021" name="Hortic Res">
        <title>High-quality reference genome and annotation aids understanding of berry development for evergreen blueberry (Vaccinium darrowii).</title>
        <authorList>
            <person name="Yu J."/>
            <person name="Hulse-Kemp A.M."/>
            <person name="Babiker E."/>
            <person name="Staton M."/>
        </authorList>
    </citation>
    <scope>NUCLEOTIDE SEQUENCE [LARGE SCALE GENOMIC DNA]</scope>
    <source>
        <strain evidence="2">cv. NJ 8807/NJ 8810</strain>
        <tissue evidence="1">Young leaf</tissue>
    </source>
</reference>
<protein>
    <submittedName>
        <fullName evidence="1">Uncharacterized protein</fullName>
    </submittedName>
</protein>